<keyword evidence="1" id="KW-0001">2Fe-2S</keyword>
<dbReference type="InterPro" id="IPR042216">
    <property type="entry name" value="MitoNEET_CISD"/>
</dbReference>
<name>A0A1G9UUE9_9ACTN</name>
<accession>A0A1G9UUE9</accession>
<evidence type="ECO:0000256" key="4">
    <source>
        <dbReference type="ARBA" id="ARBA00023014"/>
    </source>
</evidence>
<dbReference type="SMART" id="SM00704">
    <property type="entry name" value="ZnF_CDGSH"/>
    <property type="match status" value="1"/>
</dbReference>
<feature type="region of interest" description="Disordered" evidence="5">
    <location>
        <begin position="81"/>
        <end position="117"/>
    </location>
</feature>
<dbReference type="Gene3D" id="3.40.5.90">
    <property type="entry name" value="CDGSH iron-sulfur domain, mitoNEET-type"/>
    <property type="match status" value="1"/>
</dbReference>
<protein>
    <submittedName>
        <fullName evidence="7">Zn-finger domain of CDGSH type-containing protein</fullName>
    </submittedName>
</protein>
<keyword evidence="8" id="KW-1185">Reference proteome</keyword>
<evidence type="ECO:0000259" key="6">
    <source>
        <dbReference type="SMART" id="SM00704"/>
    </source>
</evidence>
<dbReference type="GO" id="GO:0046872">
    <property type="term" value="F:metal ion binding"/>
    <property type="evidence" value="ECO:0007669"/>
    <property type="project" value="UniProtKB-KW"/>
</dbReference>
<dbReference type="Proteomes" id="UP000198680">
    <property type="component" value="Unassembled WGS sequence"/>
</dbReference>
<evidence type="ECO:0000256" key="5">
    <source>
        <dbReference type="SAM" id="MobiDB-lite"/>
    </source>
</evidence>
<dbReference type="InterPro" id="IPR018967">
    <property type="entry name" value="FeS-contain_CDGSH-typ"/>
</dbReference>
<dbReference type="Pfam" id="PF09360">
    <property type="entry name" value="zf-CDGSH"/>
    <property type="match status" value="1"/>
</dbReference>
<evidence type="ECO:0000256" key="3">
    <source>
        <dbReference type="ARBA" id="ARBA00023004"/>
    </source>
</evidence>
<dbReference type="GO" id="GO:0051537">
    <property type="term" value="F:2 iron, 2 sulfur cluster binding"/>
    <property type="evidence" value="ECO:0007669"/>
    <property type="project" value="UniProtKB-KW"/>
</dbReference>
<sequence length="117" mass="12448">MRGVRPGQGRGVSQPRPVSPDDPAPTSERGATITPYRDGPLIVRGDFRLLDQDGNEIDPGRETIALCRCGKSGIKPFCDGSHKRAGFSAPSAPSRPRPAARILREARGDDDPGTDTA</sequence>
<reference evidence="8" key="1">
    <citation type="submission" date="2016-10" db="EMBL/GenBank/DDBJ databases">
        <authorList>
            <person name="Varghese N."/>
            <person name="Submissions S."/>
        </authorList>
    </citation>
    <scope>NUCLEOTIDE SEQUENCE [LARGE SCALE GENOMIC DNA]</scope>
    <source>
        <strain evidence="8">DSM 45419</strain>
    </source>
</reference>
<dbReference type="STRING" id="1137991.SAMN05660642_02952"/>
<feature type="compositionally biased region" description="Low complexity" evidence="5">
    <location>
        <begin position="88"/>
        <end position="101"/>
    </location>
</feature>
<organism evidence="7 8">
    <name type="scientific">Geodermatophilus siccatus</name>
    <dbReference type="NCBI Taxonomy" id="1137991"/>
    <lineage>
        <taxon>Bacteria</taxon>
        <taxon>Bacillati</taxon>
        <taxon>Actinomycetota</taxon>
        <taxon>Actinomycetes</taxon>
        <taxon>Geodermatophilales</taxon>
        <taxon>Geodermatophilaceae</taxon>
        <taxon>Geodermatophilus</taxon>
    </lineage>
</organism>
<keyword evidence="2" id="KW-0479">Metal-binding</keyword>
<evidence type="ECO:0000256" key="2">
    <source>
        <dbReference type="ARBA" id="ARBA00022723"/>
    </source>
</evidence>
<keyword evidence="3" id="KW-0408">Iron</keyword>
<feature type="region of interest" description="Disordered" evidence="5">
    <location>
        <begin position="1"/>
        <end position="39"/>
    </location>
</feature>
<dbReference type="AlphaFoldDB" id="A0A1G9UUE9"/>
<dbReference type="EMBL" id="FNHE01000007">
    <property type="protein sequence ID" value="SDM63533.1"/>
    <property type="molecule type" value="Genomic_DNA"/>
</dbReference>
<dbReference type="GO" id="GO:0005737">
    <property type="term" value="C:cytoplasm"/>
    <property type="evidence" value="ECO:0007669"/>
    <property type="project" value="UniProtKB-ARBA"/>
</dbReference>
<keyword evidence="4" id="KW-0411">Iron-sulfur</keyword>
<evidence type="ECO:0000256" key="1">
    <source>
        <dbReference type="ARBA" id="ARBA00022714"/>
    </source>
</evidence>
<feature type="domain" description="Iron-binding zinc finger CDGSH type" evidence="6">
    <location>
        <begin position="53"/>
        <end position="88"/>
    </location>
</feature>
<gene>
    <name evidence="7" type="ORF">SAMN05660642_02952</name>
</gene>
<evidence type="ECO:0000313" key="7">
    <source>
        <dbReference type="EMBL" id="SDM63533.1"/>
    </source>
</evidence>
<proteinExistence type="predicted"/>
<feature type="compositionally biased region" description="Gly residues" evidence="5">
    <location>
        <begin position="1"/>
        <end position="10"/>
    </location>
</feature>
<evidence type="ECO:0000313" key="8">
    <source>
        <dbReference type="Proteomes" id="UP000198680"/>
    </source>
</evidence>